<comment type="caution">
    <text evidence="13">The sequence shown here is derived from an EMBL/GenBank/DDBJ whole genome shotgun (WGS) entry which is preliminary data.</text>
</comment>
<feature type="transmembrane region" description="Helical" evidence="12">
    <location>
        <begin position="12"/>
        <end position="33"/>
    </location>
</feature>
<keyword evidence="9 12" id="KW-0472">Membrane</keyword>
<comment type="pathway">
    <text evidence="11">Porphyrin-containing compound metabolism.</text>
</comment>
<keyword evidence="7" id="KW-0408">Iron</keyword>
<evidence type="ECO:0000256" key="11">
    <source>
        <dbReference type="ARBA" id="ARBA00023444"/>
    </source>
</evidence>
<evidence type="ECO:0000256" key="10">
    <source>
        <dbReference type="ARBA" id="ARBA00023157"/>
    </source>
</evidence>
<feature type="transmembrane region" description="Helical" evidence="12">
    <location>
        <begin position="147"/>
        <end position="164"/>
    </location>
</feature>
<dbReference type="RefSeq" id="WP_259415458.1">
    <property type="nucleotide sequence ID" value="NZ_JANWGH010000003.1"/>
</dbReference>
<feature type="transmembrane region" description="Helical" evidence="12">
    <location>
        <begin position="297"/>
        <end position="321"/>
    </location>
</feature>
<dbReference type="InterPro" id="IPR050450">
    <property type="entry name" value="COX15/CtaA_HemeA_synthase"/>
</dbReference>
<evidence type="ECO:0000313" key="13">
    <source>
        <dbReference type="EMBL" id="MCS5491853.1"/>
    </source>
</evidence>
<feature type="transmembrane region" description="Helical" evidence="12">
    <location>
        <begin position="327"/>
        <end position="347"/>
    </location>
</feature>
<comment type="subcellular location">
    <subcellularLocation>
        <location evidence="1">Membrane</location>
        <topology evidence="1">Multi-pass membrane protein</topology>
    </subcellularLocation>
</comment>
<dbReference type="Proteomes" id="UP001206788">
    <property type="component" value="Unassembled WGS sequence"/>
</dbReference>
<feature type="transmembrane region" description="Helical" evidence="12">
    <location>
        <begin position="265"/>
        <end position="285"/>
    </location>
</feature>
<evidence type="ECO:0000256" key="1">
    <source>
        <dbReference type="ARBA" id="ARBA00004141"/>
    </source>
</evidence>
<evidence type="ECO:0000256" key="12">
    <source>
        <dbReference type="SAM" id="Phobius"/>
    </source>
</evidence>
<keyword evidence="10" id="KW-1015">Disulfide bond</keyword>
<reference evidence="13 14" key="1">
    <citation type="submission" date="2022-08" db="EMBL/GenBank/DDBJ databases">
        <title>Algoriphagus sp. CAU 1643 isolated from mud.</title>
        <authorList>
            <person name="Kim W."/>
        </authorList>
    </citation>
    <scope>NUCLEOTIDE SEQUENCE [LARGE SCALE GENOMIC DNA]</scope>
    <source>
        <strain evidence="13 14">CAU 1643</strain>
    </source>
</reference>
<feature type="transmembrane region" description="Helical" evidence="12">
    <location>
        <begin position="216"/>
        <end position="233"/>
    </location>
</feature>
<dbReference type="PANTHER" id="PTHR35457">
    <property type="entry name" value="HEME A SYNTHASE"/>
    <property type="match status" value="1"/>
</dbReference>
<evidence type="ECO:0000256" key="3">
    <source>
        <dbReference type="ARBA" id="ARBA00022692"/>
    </source>
</evidence>
<accession>A0ABT2G9A3</accession>
<evidence type="ECO:0000256" key="4">
    <source>
        <dbReference type="ARBA" id="ARBA00022723"/>
    </source>
</evidence>
<evidence type="ECO:0000256" key="6">
    <source>
        <dbReference type="ARBA" id="ARBA00023002"/>
    </source>
</evidence>
<name>A0ABT2G9A3_9BACT</name>
<keyword evidence="6" id="KW-0560">Oxidoreductase</keyword>
<proteinExistence type="predicted"/>
<evidence type="ECO:0000256" key="5">
    <source>
        <dbReference type="ARBA" id="ARBA00022989"/>
    </source>
</evidence>
<feature type="transmembrane region" description="Helical" evidence="12">
    <location>
        <begin position="117"/>
        <end position="135"/>
    </location>
</feature>
<keyword evidence="3 12" id="KW-0812">Transmembrane</keyword>
<evidence type="ECO:0000256" key="7">
    <source>
        <dbReference type="ARBA" id="ARBA00023004"/>
    </source>
</evidence>
<keyword evidence="8" id="KW-0350">Heme biosynthesis</keyword>
<evidence type="ECO:0000256" key="9">
    <source>
        <dbReference type="ARBA" id="ARBA00023136"/>
    </source>
</evidence>
<feature type="transmembrane region" description="Helical" evidence="12">
    <location>
        <begin position="176"/>
        <end position="195"/>
    </location>
</feature>
<keyword evidence="2" id="KW-1003">Cell membrane</keyword>
<keyword evidence="14" id="KW-1185">Reference proteome</keyword>
<sequence length="360" mass="40824">MKQKNHKEINSFRRISLMTVVAVYFLILVGGIVRSTGSGMGCPDWPKCFGSVIPPTSVDQLPKNYQEIYLEKRLAKNERFVATLEKLGFEKAAYRIATDKSILVEQEFNATKTWIEYVNRLIGVVIGLFIILTVWRSFKLWDRDKWIPILSVLSLILVLFQGWIGSLVVSTNLLEWMITLHMILALLLVALLLYINHRALHLDKEGIAINQVPLKLKVLLVAGTILMLLQVVLGTQVREHIDQIAFQLGGLMRDTWVESAGTTFIIHRSFSLLLLAVHVLYFFWVFKYTHRKSSANLWSQVLVLLILFEIATGIGMAYFAIPAFLQPVHLLIGSLIIGVQFILILQLKTQKGLTIISTPS</sequence>
<organism evidence="13 14">
    <name type="scientific">Algoriphagus limi</name>
    <dbReference type="NCBI Taxonomy" id="2975273"/>
    <lineage>
        <taxon>Bacteria</taxon>
        <taxon>Pseudomonadati</taxon>
        <taxon>Bacteroidota</taxon>
        <taxon>Cytophagia</taxon>
        <taxon>Cytophagales</taxon>
        <taxon>Cyclobacteriaceae</taxon>
        <taxon>Algoriphagus</taxon>
    </lineage>
</organism>
<evidence type="ECO:0000256" key="8">
    <source>
        <dbReference type="ARBA" id="ARBA00023133"/>
    </source>
</evidence>
<dbReference type="EMBL" id="JANWGH010000003">
    <property type="protein sequence ID" value="MCS5491853.1"/>
    <property type="molecule type" value="Genomic_DNA"/>
</dbReference>
<evidence type="ECO:0000313" key="14">
    <source>
        <dbReference type="Proteomes" id="UP001206788"/>
    </source>
</evidence>
<dbReference type="Pfam" id="PF02628">
    <property type="entry name" value="COX15-CtaA"/>
    <property type="match status" value="2"/>
</dbReference>
<keyword evidence="5 12" id="KW-1133">Transmembrane helix</keyword>
<keyword evidence="4" id="KW-0479">Metal-binding</keyword>
<protein>
    <submittedName>
        <fullName evidence="13">COX15/CtaA family protein</fullName>
    </submittedName>
</protein>
<dbReference type="PANTHER" id="PTHR35457:SF1">
    <property type="entry name" value="HEME A SYNTHASE"/>
    <property type="match status" value="1"/>
</dbReference>
<gene>
    <name evidence="13" type="ORF">NY014_15545</name>
</gene>
<evidence type="ECO:0000256" key="2">
    <source>
        <dbReference type="ARBA" id="ARBA00022475"/>
    </source>
</evidence>
<dbReference type="InterPro" id="IPR003780">
    <property type="entry name" value="COX15/CtaA_fam"/>
</dbReference>